<comment type="caution">
    <text evidence="1">The sequence shown here is derived from an EMBL/GenBank/DDBJ whole genome shotgun (WGS) entry which is preliminary data.</text>
</comment>
<dbReference type="EMBL" id="LVLJ01002823">
    <property type="protein sequence ID" value="OAE23631.1"/>
    <property type="molecule type" value="Genomic_DNA"/>
</dbReference>
<evidence type="ECO:0000313" key="2">
    <source>
        <dbReference type="Proteomes" id="UP000077202"/>
    </source>
</evidence>
<evidence type="ECO:0000313" key="1">
    <source>
        <dbReference type="EMBL" id="OAE23631.1"/>
    </source>
</evidence>
<sequence>MHQALRDAPLSCVFSPQTLRDRNQQLYLETFQQLPYACNIDLDHPLTGHLVCGDALLHGGAHFHGDDGQNDDDDDSPSSNRLIYERYAFSPVLFAPANLKNLATDSDVWCNDPRVQGVNSCTGSILRVGLDFQSIQNELRSNFGGSSGTEDNVLKSQT</sequence>
<keyword evidence="2" id="KW-1185">Reference proteome</keyword>
<name>A0A176VTB9_MARPO</name>
<organism evidence="1 2">
    <name type="scientific">Marchantia polymorpha subsp. ruderalis</name>
    <dbReference type="NCBI Taxonomy" id="1480154"/>
    <lineage>
        <taxon>Eukaryota</taxon>
        <taxon>Viridiplantae</taxon>
        <taxon>Streptophyta</taxon>
        <taxon>Embryophyta</taxon>
        <taxon>Marchantiophyta</taxon>
        <taxon>Marchantiopsida</taxon>
        <taxon>Marchantiidae</taxon>
        <taxon>Marchantiales</taxon>
        <taxon>Marchantiaceae</taxon>
        <taxon>Marchantia</taxon>
    </lineage>
</organism>
<proteinExistence type="predicted"/>
<dbReference type="Proteomes" id="UP000077202">
    <property type="component" value="Unassembled WGS sequence"/>
</dbReference>
<dbReference type="AlphaFoldDB" id="A0A176VTB9"/>
<protein>
    <submittedName>
        <fullName evidence="1">Uncharacterized protein</fullName>
    </submittedName>
</protein>
<gene>
    <name evidence="1" type="ORF">AXG93_4316s1660</name>
</gene>
<accession>A0A176VTB9</accession>
<reference evidence="1" key="1">
    <citation type="submission" date="2016-03" db="EMBL/GenBank/DDBJ databases">
        <title>Mechanisms controlling the formation of the plant cell surface in tip-growing cells are functionally conserved among land plants.</title>
        <authorList>
            <person name="Honkanen S."/>
            <person name="Jones V.A."/>
            <person name="Morieri G."/>
            <person name="Champion C."/>
            <person name="Hetherington A.J."/>
            <person name="Kelly S."/>
            <person name="Saint-Marcoux D."/>
            <person name="Proust H."/>
            <person name="Prescott H."/>
            <person name="Dolan L."/>
        </authorList>
    </citation>
    <scope>NUCLEOTIDE SEQUENCE [LARGE SCALE GENOMIC DNA]</scope>
    <source>
        <tissue evidence="1">Whole gametophyte</tissue>
    </source>
</reference>